<dbReference type="Gramene" id="ESQ43609">
    <property type="protein sequence ID" value="ESQ43609"/>
    <property type="gene ID" value="EUTSA_v10015457mg"/>
</dbReference>
<dbReference type="KEGG" id="eus:EUTSA_v10015457mg"/>
<gene>
    <name evidence="2" type="ORF">EUTSA_v10015457mg</name>
</gene>
<evidence type="ECO:0000313" key="2">
    <source>
        <dbReference type="EMBL" id="ESQ43609.1"/>
    </source>
</evidence>
<sequence length="33" mass="3673">ADFTSNHGSSSHTCIYRFRVHGRELDSVSVVHA</sequence>
<keyword evidence="3" id="KW-1185">Reference proteome</keyword>
<reference evidence="2 3" key="1">
    <citation type="journal article" date="2013" name="Front. Plant Sci.">
        <title>The Reference Genome of the Halophytic Plant Eutrema salsugineum.</title>
        <authorList>
            <person name="Yang R."/>
            <person name="Jarvis D.E."/>
            <person name="Chen H."/>
            <person name="Beilstein M.A."/>
            <person name="Grimwood J."/>
            <person name="Jenkins J."/>
            <person name="Shu S."/>
            <person name="Prochnik S."/>
            <person name="Xin M."/>
            <person name="Ma C."/>
            <person name="Schmutz J."/>
            <person name="Wing R.A."/>
            <person name="Mitchell-Olds T."/>
            <person name="Schumaker K.S."/>
            <person name="Wang X."/>
        </authorList>
    </citation>
    <scope>NUCLEOTIDE SEQUENCE [LARGE SCALE GENOMIC DNA]</scope>
</reference>
<evidence type="ECO:0000259" key="1">
    <source>
        <dbReference type="Pfam" id="PF07738"/>
    </source>
</evidence>
<dbReference type="Gene3D" id="2.60.120.260">
    <property type="entry name" value="Galactose-binding domain-like"/>
    <property type="match status" value="1"/>
</dbReference>
<dbReference type="AlphaFoldDB" id="V4LIS0"/>
<organism evidence="2 3">
    <name type="scientific">Eutrema salsugineum</name>
    <name type="common">Saltwater cress</name>
    <name type="synonym">Sisymbrium salsugineum</name>
    <dbReference type="NCBI Taxonomy" id="72664"/>
    <lineage>
        <taxon>Eukaryota</taxon>
        <taxon>Viridiplantae</taxon>
        <taxon>Streptophyta</taxon>
        <taxon>Embryophyta</taxon>
        <taxon>Tracheophyta</taxon>
        <taxon>Spermatophyta</taxon>
        <taxon>Magnoliopsida</taxon>
        <taxon>eudicotyledons</taxon>
        <taxon>Gunneridae</taxon>
        <taxon>Pentapetalae</taxon>
        <taxon>rosids</taxon>
        <taxon>malvids</taxon>
        <taxon>Brassicales</taxon>
        <taxon>Brassicaceae</taxon>
        <taxon>Eutremeae</taxon>
        <taxon>Eutrema</taxon>
    </lineage>
</organism>
<feature type="domain" description="SUN" evidence="1">
    <location>
        <begin position="2"/>
        <end position="23"/>
    </location>
</feature>
<dbReference type="Proteomes" id="UP000030689">
    <property type="component" value="Unassembled WGS sequence"/>
</dbReference>
<evidence type="ECO:0000313" key="3">
    <source>
        <dbReference type="Proteomes" id="UP000030689"/>
    </source>
</evidence>
<dbReference type="STRING" id="72664.V4LIS0"/>
<proteinExistence type="predicted"/>
<dbReference type="eggNOG" id="KOG2687">
    <property type="taxonomic scope" value="Eukaryota"/>
</dbReference>
<name>V4LIS0_EUTSA</name>
<dbReference type="Pfam" id="PF07738">
    <property type="entry name" value="Sad1_UNC"/>
    <property type="match status" value="1"/>
</dbReference>
<dbReference type="EMBL" id="KI517464">
    <property type="protein sequence ID" value="ESQ43609.1"/>
    <property type="molecule type" value="Genomic_DNA"/>
</dbReference>
<feature type="non-terminal residue" evidence="2">
    <location>
        <position position="1"/>
    </location>
</feature>
<protein>
    <recommendedName>
        <fullName evidence="1">SUN domain-containing protein</fullName>
    </recommendedName>
</protein>
<dbReference type="InterPro" id="IPR012919">
    <property type="entry name" value="SUN_dom"/>
</dbReference>
<accession>V4LIS0</accession>